<dbReference type="eggNOG" id="COG0785">
    <property type="taxonomic scope" value="Bacteria"/>
</dbReference>
<keyword evidence="3" id="KW-1185">Reference proteome</keyword>
<reference evidence="2 3" key="1">
    <citation type="journal article" date="2014" name="J. Biotechnol.">
        <title>Complete genome sequence of the actinobacterium Actinoplanes friuliensis HAG 010964, producer of the lipopeptide antibiotic friulimycin.</title>
        <authorList>
            <person name="Ruckert C."/>
            <person name="Szczepanowski R."/>
            <person name="Albersmeier A."/>
            <person name="Goesmann A."/>
            <person name="Fischer N."/>
            <person name="Steinkamper A."/>
            <person name="Puhler A."/>
            <person name="Biener R."/>
            <person name="Schwartz D."/>
            <person name="Kalinowski J."/>
        </authorList>
    </citation>
    <scope>NUCLEOTIDE SEQUENCE [LARGE SCALE GENOMIC DNA]</scope>
    <source>
        <strain evidence="2 3">DSM 7358</strain>
    </source>
</reference>
<accession>U5W3C4</accession>
<proteinExistence type="predicted"/>
<dbReference type="HOGENOM" id="CLU_055985_0_0_11"/>
<evidence type="ECO:0000313" key="3">
    <source>
        <dbReference type="Proteomes" id="UP000017746"/>
    </source>
</evidence>
<keyword evidence="1" id="KW-1133">Transmembrane helix</keyword>
<dbReference type="PANTHER" id="PTHR31272">
    <property type="entry name" value="CYTOCHROME C-TYPE BIOGENESIS PROTEIN HI_1454-RELATED"/>
    <property type="match status" value="1"/>
</dbReference>
<organism evidence="2 3">
    <name type="scientific">Actinoplanes friuliensis DSM 7358</name>
    <dbReference type="NCBI Taxonomy" id="1246995"/>
    <lineage>
        <taxon>Bacteria</taxon>
        <taxon>Bacillati</taxon>
        <taxon>Actinomycetota</taxon>
        <taxon>Actinomycetes</taxon>
        <taxon>Micromonosporales</taxon>
        <taxon>Micromonosporaceae</taxon>
        <taxon>Actinoplanes</taxon>
    </lineage>
</organism>
<dbReference type="OrthoDB" id="5244297at2"/>
<dbReference type="RefSeq" id="WP_023560046.1">
    <property type="nucleotide sequence ID" value="NC_022657.1"/>
</dbReference>
<feature type="transmembrane region" description="Helical" evidence="1">
    <location>
        <begin position="258"/>
        <end position="276"/>
    </location>
</feature>
<feature type="transmembrane region" description="Helical" evidence="1">
    <location>
        <begin position="201"/>
        <end position="222"/>
    </location>
</feature>
<dbReference type="AlphaFoldDB" id="U5W3C4"/>
<sequence length="286" mass="29204">MQATLLLALTAGMLGAVNPCGFALLPAYLSVLVAGEESDGPRATVAAVGRALRCTAALTAGYVAVFGTFGLLLAPLTGWLMPRLPWLTVVFGLGLVALGGWLLAGRSLPSPGKGLRAPRLTGSAASMVLFGMAYAVASLGCAIGPFLAIVVSSLRAGSIGEGVALFVSYAAGMGLVIGVTALAVALVRVSAVAKLRRAAAFVPRIGGAVLVLAGAYVAYYGWYELRLVKDLRTSGQDPVVNLAADLQRELSGVVGRLGAGWFVLLLAVLVLAALLLSRRRRTSVGS</sequence>
<dbReference type="EMBL" id="CP006272">
    <property type="protein sequence ID" value="AGZ43708.1"/>
    <property type="molecule type" value="Genomic_DNA"/>
</dbReference>
<dbReference type="Proteomes" id="UP000017746">
    <property type="component" value="Chromosome"/>
</dbReference>
<evidence type="ECO:0000313" key="2">
    <source>
        <dbReference type="EMBL" id="AGZ43708.1"/>
    </source>
</evidence>
<gene>
    <name evidence="2" type="ORF">AFR_27235</name>
</gene>
<feature type="transmembrane region" description="Helical" evidence="1">
    <location>
        <begin position="163"/>
        <end position="189"/>
    </location>
</feature>
<keyword evidence="1 2" id="KW-0812">Transmembrane</keyword>
<dbReference type="STRING" id="1246995.AFR_27235"/>
<evidence type="ECO:0000256" key="1">
    <source>
        <dbReference type="SAM" id="Phobius"/>
    </source>
</evidence>
<feature type="transmembrane region" description="Helical" evidence="1">
    <location>
        <begin position="125"/>
        <end position="151"/>
    </location>
</feature>
<dbReference type="PANTHER" id="PTHR31272:SF4">
    <property type="entry name" value="CYTOCHROME C-TYPE BIOGENESIS PROTEIN HI_1454-RELATED"/>
    <property type="match status" value="1"/>
</dbReference>
<name>U5W3C4_9ACTN</name>
<keyword evidence="1" id="KW-0472">Membrane</keyword>
<protein>
    <submittedName>
        <fullName evidence="2">Cytochrome c biogenesis protein transmembrane region</fullName>
    </submittedName>
</protein>
<dbReference type="PATRIC" id="fig|1246995.3.peg.5519"/>
<dbReference type="InterPro" id="IPR051790">
    <property type="entry name" value="Cytochrome_c-biogenesis_DsbD"/>
</dbReference>
<feature type="transmembrane region" description="Helical" evidence="1">
    <location>
        <begin position="84"/>
        <end position="104"/>
    </location>
</feature>
<dbReference type="KEGG" id="afs:AFR_27235"/>